<reference evidence="1" key="1">
    <citation type="submission" date="2021-04" db="EMBL/GenBank/DDBJ databases">
        <authorList>
            <person name="Tunstrom K."/>
        </authorList>
    </citation>
    <scope>NUCLEOTIDE SEQUENCE</scope>
</reference>
<proteinExistence type="predicted"/>
<name>A0A8S3XQM1_PARAO</name>
<organism evidence="1 2">
    <name type="scientific">Parnassius apollo</name>
    <name type="common">Apollo butterfly</name>
    <name type="synonym">Papilio apollo</name>
    <dbReference type="NCBI Taxonomy" id="110799"/>
    <lineage>
        <taxon>Eukaryota</taxon>
        <taxon>Metazoa</taxon>
        <taxon>Ecdysozoa</taxon>
        <taxon>Arthropoda</taxon>
        <taxon>Hexapoda</taxon>
        <taxon>Insecta</taxon>
        <taxon>Pterygota</taxon>
        <taxon>Neoptera</taxon>
        <taxon>Endopterygota</taxon>
        <taxon>Lepidoptera</taxon>
        <taxon>Glossata</taxon>
        <taxon>Ditrysia</taxon>
        <taxon>Papilionoidea</taxon>
        <taxon>Papilionidae</taxon>
        <taxon>Parnassiinae</taxon>
        <taxon>Parnassini</taxon>
        <taxon>Parnassius</taxon>
        <taxon>Parnassius</taxon>
    </lineage>
</organism>
<gene>
    <name evidence="1" type="ORF">PAPOLLO_LOCUS21251</name>
</gene>
<dbReference type="Proteomes" id="UP000691718">
    <property type="component" value="Unassembled WGS sequence"/>
</dbReference>
<keyword evidence="2" id="KW-1185">Reference proteome</keyword>
<dbReference type="EMBL" id="CAJQZP010001305">
    <property type="protein sequence ID" value="CAG5037863.1"/>
    <property type="molecule type" value="Genomic_DNA"/>
</dbReference>
<accession>A0A8S3XQM1</accession>
<sequence length="248" mass="27505">MENIMSESLDDTAMDFKLLLGEMKAIRAEIRLFRNSMTDLMTAIKMQSSRIDSIETRISALEDKSKGLQRCEVSTLEETVSQLKSQILERDQDLLANDIQIAGFPETSGENTTHIILAIAKKLCVDLDERDVVSSERTDIRDTNHMTAGNSNFNLFSLRQSSPPSSLLGTQSITLTSDSATQTIAMSFTAQTSILSVSHPAEINLLDDGLVQKLTSGLKTNLALYTGTDPKIRPKLPRLKENKQHIVY</sequence>
<evidence type="ECO:0000313" key="1">
    <source>
        <dbReference type="EMBL" id="CAG5037863.1"/>
    </source>
</evidence>
<comment type="caution">
    <text evidence="1">The sequence shown here is derived from an EMBL/GenBank/DDBJ whole genome shotgun (WGS) entry which is preliminary data.</text>
</comment>
<evidence type="ECO:0000313" key="2">
    <source>
        <dbReference type="Proteomes" id="UP000691718"/>
    </source>
</evidence>
<dbReference type="OrthoDB" id="7490514at2759"/>
<dbReference type="AlphaFoldDB" id="A0A8S3XQM1"/>
<protein>
    <submittedName>
        <fullName evidence="1">(apollo) hypothetical protein</fullName>
    </submittedName>
</protein>